<feature type="domain" description="N-acetyltransferase" evidence="2">
    <location>
        <begin position="4"/>
        <end position="90"/>
    </location>
</feature>
<dbReference type="InterPro" id="IPR016181">
    <property type="entry name" value="Acyl_CoA_acyltransferase"/>
</dbReference>
<feature type="region of interest" description="Disordered" evidence="1">
    <location>
        <begin position="1"/>
        <end position="20"/>
    </location>
</feature>
<dbReference type="Gene3D" id="3.40.630.30">
    <property type="match status" value="1"/>
</dbReference>
<dbReference type="SUPFAM" id="SSF55729">
    <property type="entry name" value="Acyl-CoA N-acyltransferases (Nat)"/>
    <property type="match status" value="1"/>
</dbReference>
<protein>
    <recommendedName>
        <fullName evidence="2">N-acetyltransferase domain-containing protein</fullName>
    </recommendedName>
</protein>
<evidence type="ECO:0000313" key="3">
    <source>
        <dbReference type="EMBL" id="KKN79380.1"/>
    </source>
</evidence>
<dbReference type="PANTHER" id="PTHR31435:SF10">
    <property type="entry name" value="BSR4717 PROTEIN"/>
    <property type="match status" value="1"/>
</dbReference>
<dbReference type="CDD" id="cd04301">
    <property type="entry name" value="NAT_SF"/>
    <property type="match status" value="1"/>
</dbReference>
<comment type="caution">
    <text evidence="3">The sequence shown here is derived from an EMBL/GenBank/DDBJ whole genome shotgun (WGS) entry which is preliminary data.</text>
</comment>
<organism evidence="3">
    <name type="scientific">marine sediment metagenome</name>
    <dbReference type="NCBI Taxonomy" id="412755"/>
    <lineage>
        <taxon>unclassified sequences</taxon>
        <taxon>metagenomes</taxon>
        <taxon>ecological metagenomes</taxon>
    </lineage>
</organism>
<proteinExistence type="predicted"/>
<dbReference type="EMBL" id="LAZR01000248">
    <property type="protein sequence ID" value="KKN79380.1"/>
    <property type="molecule type" value="Genomic_DNA"/>
</dbReference>
<reference evidence="3" key="1">
    <citation type="journal article" date="2015" name="Nature">
        <title>Complex archaea that bridge the gap between prokaryotes and eukaryotes.</title>
        <authorList>
            <person name="Spang A."/>
            <person name="Saw J.H."/>
            <person name="Jorgensen S.L."/>
            <person name="Zaremba-Niedzwiedzka K."/>
            <person name="Martijn J."/>
            <person name="Lind A.E."/>
            <person name="van Eijk R."/>
            <person name="Schleper C."/>
            <person name="Guy L."/>
            <person name="Ettema T.J."/>
        </authorList>
    </citation>
    <scope>NUCLEOTIDE SEQUENCE</scope>
</reference>
<dbReference type="PROSITE" id="PS51729">
    <property type="entry name" value="GNAT_YJDJ"/>
    <property type="match status" value="1"/>
</dbReference>
<evidence type="ECO:0000256" key="1">
    <source>
        <dbReference type="SAM" id="MobiDB-lite"/>
    </source>
</evidence>
<sequence>MDIRHEADGTKGRFTTGDGDSEMTYVRVGESLVIFDHTFVPDRYRGQGLAGKLLAAGVDWARAENLKVIPQCPFARTEFDRKPEYRDVLKE</sequence>
<dbReference type="InterPro" id="IPR045057">
    <property type="entry name" value="Gcn5-rel_NAT"/>
</dbReference>
<dbReference type="AlphaFoldDB" id="A0A0F9TDP7"/>
<dbReference type="Pfam" id="PF14542">
    <property type="entry name" value="Acetyltransf_CG"/>
    <property type="match status" value="1"/>
</dbReference>
<accession>A0A0F9TDP7</accession>
<name>A0A0F9TDP7_9ZZZZ</name>
<dbReference type="InterPro" id="IPR031165">
    <property type="entry name" value="GNAT_YJDJ"/>
</dbReference>
<gene>
    <name evidence="3" type="ORF">LCGC14_0340410</name>
</gene>
<dbReference type="PANTHER" id="PTHR31435">
    <property type="entry name" value="PROTEIN NATD1"/>
    <property type="match status" value="1"/>
</dbReference>
<evidence type="ECO:0000259" key="2">
    <source>
        <dbReference type="PROSITE" id="PS51729"/>
    </source>
</evidence>
<feature type="compositionally biased region" description="Basic and acidic residues" evidence="1">
    <location>
        <begin position="1"/>
        <end position="11"/>
    </location>
</feature>